<organism evidence="2 3">
    <name type="scientific">Pleurodeles waltl</name>
    <name type="common">Iberian ribbed newt</name>
    <dbReference type="NCBI Taxonomy" id="8319"/>
    <lineage>
        <taxon>Eukaryota</taxon>
        <taxon>Metazoa</taxon>
        <taxon>Chordata</taxon>
        <taxon>Craniata</taxon>
        <taxon>Vertebrata</taxon>
        <taxon>Euteleostomi</taxon>
        <taxon>Amphibia</taxon>
        <taxon>Batrachia</taxon>
        <taxon>Caudata</taxon>
        <taxon>Salamandroidea</taxon>
        <taxon>Salamandridae</taxon>
        <taxon>Pleurodelinae</taxon>
        <taxon>Pleurodeles</taxon>
    </lineage>
</organism>
<evidence type="ECO:0000313" key="3">
    <source>
        <dbReference type="Proteomes" id="UP001066276"/>
    </source>
</evidence>
<name>A0AAV7M8L0_PLEWA</name>
<comment type="caution">
    <text evidence="2">The sequence shown here is derived from an EMBL/GenBank/DDBJ whole genome shotgun (WGS) entry which is preliminary data.</text>
</comment>
<feature type="compositionally biased region" description="Basic residues" evidence="1">
    <location>
        <begin position="1"/>
        <end position="11"/>
    </location>
</feature>
<dbReference type="EMBL" id="JANPWB010000014">
    <property type="protein sequence ID" value="KAJ1099419.1"/>
    <property type="molecule type" value="Genomic_DNA"/>
</dbReference>
<dbReference type="Proteomes" id="UP001066276">
    <property type="component" value="Chromosome 10"/>
</dbReference>
<keyword evidence="3" id="KW-1185">Reference proteome</keyword>
<reference evidence="2" key="1">
    <citation type="journal article" date="2022" name="bioRxiv">
        <title>Sequencing and chromosome-scale assembly of the giantPleurodeles waltlgenome.</title>
        <authorList>
            <person name="Brown T."/>
            <person name="Elewa A."/>
            <person name="Iarovenko S."/>
            <person name="Subramanian E."/>
            <person name="Araus A.J."/>
            <person name="Petzold A."/>
            <person name="Susuki M."/>
            <person name="Suzuki K.-i.T."/>
            <person name="Hayashi T."/>
            <person name="Toyoda A."/>
            <person name="Oliveira C."/>
            <person name="Osipova E."/>
            <person name="Leigh N.D."/>
            <person name="Simon A."/>
            <person name="Yun M.H."/>
        </authorList>
    </citation>
    <scope>NUCLEOTIDE SEQUENCE</scope>
    <source>
        <strain evidence="2">20211129_DDA</strain>
        <tissue evidence="2">Liver</tissue>
    </source>
</reference>
<gene>
    <name evidence="2" type="ORF">NDU88_004520</name>
</gene>
<protein>
    <submittedName>
        <fullName evidence="2">Uncharacterized protein</fullName>
    </submittedName>
</protein>
<accession>A0AAV7M8L0</accession>
<feature type="region of interest" description="Disordered" evidence="1">
    <location>
        <begin position="1"/>
        <end position="32"/>
    </location>
</feature>
<dbReference type="AlphaFoldDB" id="A0AAV7M8L0"/>
<sequence length="133" mass="14845">MDRDLPKKRRMGPGIIGIMQSSRGRENSPPQMGLTRRVAAASTCPLQSAQTTNPTKRVMARRQQAHLPPRCMRRTLVEGMTHLHPGQRGIKRPGQRGQPGRRTELSVWWQYDGNLQTGRGHLDSARGWAACAA</sequence>
<proteinExistence type="predicted"/>
<evidence type="ECO:0000256" key="1">
    <source>
        <dbReference type="SAM" id="MobiDB-lite"/>
    </source>
</evidence>
<evidence type="ECO:0000313" key="2">
    <source>
        <dbReference type="EMBL" id="KAJ1099419.1"/>
    </source>
</evidence>